<dbReference type="PROSITE" id="PS50885">
    <property type="entry name" value="HAMP"/>
    <property type="match status" value="1"/>
</dbReference>
<dbReference type="GO" id="GO:0005524">
    <property type="term" value="F:ATP binding"/>
    <property type="evidence" value="ECO:0007669"/>
    <property type="project" value="UniProtKB-KW"/>
</dbReference>
<dbReference type="InterPro" id="IPR003594">
    <property type="entry name" value="HATPase_dom"/>
</dbReference>
<keyword evidence="7 15" id="KW-0418">Kinase</keyword>
<accession>A0A7X0VUE9</accession>
<evidence type="ECO:0000256" key="5">
    <source>
        <dbReference type="ARBA" id="ARBA00022692"/>
    </source>
</evidence>
<keyword evidence="16" id="KW-1185">Reference proteome</keyword>
<dbReference type="Gene3D" id="3.30.565.10">
    <property type="entry name" value="Histidine kinase-like ATPase, C-terminal domain"/>
    <property type="match status" value="1"/>
</dbReference>
<evidence type="ECO:0000256" key="11">
    <source>
        <dbReference type="ARBA" id="ARBA00023136"/>
    </source>
</evidence>
<dbReference type="InterPro" id="IPR033479">
    <property type="entry name" value="dCache_1"/>
</dbReference>
<dbReference type="Pfam" id="PF02518">
    <property type="entry name" value="HATPase_c"/>
    <property type="match status" value="1"/>
</dbReference>
<dbReference type="InterPro" id="IPR010559">
    <property type="entry name" value="Sig_transdc_His_kin_internal"/>
</dbReference>
<dbReference type="SMART" id="SM00387">
    <property type="entry name" value="HATPase_c"/>
    <property type="match status" value="1"/>
</dbReference>
<dbReference type="Pfam" id="PF00672">
    <property type="entry name" value="HAMP"/>
    <property type="match status" value="1"/>
</dbReference>
<keyword evidence="4" id="KW-0808">Transferase</keyword>
<dbReference type="SUPFAM" id="SSF158472">
    <property type="entry name" value="HAMP domain-like"/>
    <property type="match status" value="1"/>
</dbReference>
<keyword evidence="6" id="KW-0547">Nucleotide-binding</keyword>
<keyword evidence="5 13" id="KW-0812">Transmembrane</keyword>
<evidence type="ECO:0000256" key="9">
    <source>
        <dbReference type="ARBA" id="ARBA00022989"/>
    </source>
</evidence>
<keyword evidence="3" id="KW-0597">Phosphoprotein</keyword>
<keyword evidence="12" id="KW-0175">Coiled coil</keyword>
<comment type="subcellular location">
    <subcellularLocation>
        <location evidence="1">Cell membrane</location>
        <topology evidence="1">Multi-pass membrane protein</topology>
    </subcellularLocation>
</comment>
<evidence type="ECO:0000256" key="1">
    <source>
        <dbReference type="ARBA" id="ARBA00004651"/>
    </source>
</evidence>
<name>A0A7X0VUE9_9BACL</name>
<dbReference type="CDD" id="cd06225">
    <property type="entry name" value="HAMP"/>
    <property type="match status" value="1"/>
</dbReference>
<feature type="transmembrane region" description="Helical" evidence="13">
    <location>
        <begin position="12"/>
        <end position="34"/>
    </location>
</feature>
<comment type="caution">
    <text evidence="15">The sequence shown here is derived from an EMBL/GenBank/DDBJ whole genome shotgun (WGS) entry which is preliminary data.</text>
</comment>
<evidence type="ECO:0000259" key="14">
    <source>
        <dbReference type="PROSITE" id="PS50885"/>
    </source>
</evidence>
<sequence length="579" mass="65156">MNIFRTLRFKLTLLYLLFIVTPFIISAFALPYYIKGLLTDETQKLTSGTLSALSRNIETYLDDLDRLSTSPYLSDDVMNALKIKANNSYPTASAYTRLVTDRALTGTLPIYLINTRPDILSTLIVPVKGQAYLTSKDPIELDQEFPFRSQDWYKKAVESDGKAVFISSHSQNYVKDGGKTQVFSVARLIKDPDSRAPLAVILADADKILLEKIAKDVTFNVSSTIVVLDQEDHLLYANKALPDELSSHLTDFKQNDQFESASYTGVSRKVSPADWRIVVFLSNAELKAKIRWIYIVALCLSAGALIITFCVFLYFSKWIVKPFKKMNLIMHKVKKGDMSERFQPRGRDEIAQLGLSLNNMISRLDELINEEFRSKLAQQDAEYRALQSQIRPHFLYNTLNGFIGLNRAGLRSELETAILSLSSMMRYSLEENQQTTIEKEFVFLEKYGVLQQLRFQDRLSIHIECEPEAASWPLPKLLVQPLIENAVIHGVEPDDKINVVNVSAKVELEEDGRRSAVIRVSDNGVGFDPEARPVSGQVGLSNVRARLQLSCPDASLDVISQLGQGTTVTIRIPEGGNRL</sequence>
<evidence type="ECO:0000256" key="2">
    <source>
        <dbReference type="ARBA" id="ARBA00022475"/>
    </source>
</evidence>
<evidence type="ECO:0000256" key="4">
    <source>
        <dbReference type="ARBA" id="ARBA00022679"/>
    </source>
</evidence>
<dbReference type="EMBL" id="JACJVO010000009">
    <property type="protein sequence ID" value="MBB6730944.1"/>
    <property type="molecule type" value="Genomic_DNA"/>
</dbReference>
<dbReference type="PANTHER" id="PTHR34220">
    <property type="entry name" value="SENSOR HISTIDINE KINASE YPDA"/>
    <property type="match status" value="1"/>
</dbReference>
<evidence type="ECO:0000256" key="3">
    <source>
        <dbReference type="ARBA" id="ARBA00022553"/>
    </source>
</evidence>
<organism evidence="15 16">
    <name type="scientific">Cohnella zeiphila</name>
    <dbReference type="NCBI Taxonomy" id="2761120"/>
    <lineage>
        <taxon>Bacteria</taxon>
        <taxon>Bacillati</taxon>
        <taxon>Bacillota</taxon>
        <taxon>Bacilli</taxon>
        <taxon>Bacillales</taxon>
        <taxon>Paenibacillaceae</taxon>
        <taxon>Cohnella</taxon>
    </lineage>
</organism>
<evidence type="ECO:0000256" key="8">
    <source>
        <dbReference type="ARBA" id="ARBA00022840"/>
    </source>
</evidence>
<reference evidence="15 16" key="1">
    <citation type="submission" date="2020-08" db="EMBL/GenBank/DDBJ databases">
        <title>Cohnella phylogeny.</title>
        <authorList>
            <person name="Dunlap C."/>
        </authorList>
    </citation>
    <scope>NUCLEOTIDE SEQUENCE [LARGE SCALE GENOMIC DNA]</scope>
    <source>
        <strain evidence="15 16">CBP 2801</strain>
    </source>
</reference>
<keyword evidence="10" id="KW-0902">Two-component regulatory system</keyword>
<dbReference type="GO" id="GO:0000155">
    <property type="term" value="F:phosphorelay sensor kinase activity"/>
    <property type="evidence" value="ECO:0007669"/>
    <property type="project" value="InterPro"/>
</dbReference>
<dbReference type="AlphaFoldDB" id="A0A7X0VUE9"/>
<dbReference type="SUPFAM" id="SSF55874">
    <property type="entry name" value="ATPase domain of HSP90 chaperone/DNA topoisomerase II/histidine kinase"/>
    <property type="match status" value="1"/>
</dbReference>
<gene>
    <name evidence="15" type="ORF">H7C18_08515</name>
</gene>
<evidence type="ECO:0000313" key="15">
    <source>
        <dbReference type="EMBL" id="MBB6730944.1"/>
    </source>
</evidence>
<dbReference type="InterPro" id="IPR036890">
    <property type="entry name" value="HATPase_C_sf"/>
</dbReference>
<feature type="transmembrane region" description="Helical" evidence="13">
    <location>
        <begin position="292"/>
        <end position="315"/>
    </location>
</feature>
<dbReference type="GO" id="GO:0005886">
    <property type="term" value="C:plasma membrane"/>
    <property type="evidence" value="ECO:0007669"/>
    <property type="project" value="UniProtKB-SubCell"/>
</dbReference>
<keyword evidence="8" id="KW-0067">ATP-binding</keyword>
<evidence type="ECO:0000313" key="16">
    <source>
        <dbReference type="Proteomes" id="UP000564644"/>
    </source>
</evidence>
<dbReference type="InterPro" id="IPR003660">
    <property type="entry name" value="HAMP_dom"/>
</dbReference>
<dbReference type="RefSeq" id="WP_185128598.1">
    <property type="nucleotide sequence ID" value="NZ_JACJVO010000009.1"/>
</dbReference>
<dbReference type="Pfam" id="PF06580">
    <property type="entry name" value="His_kinase"/>
    <property type="match status" value="1"/>
</dbReference>
<dbReference type="SMART" id="SM00304">
    <property type="entry name" value="HAMP"/>
    <property type="match status" value="1"/>
</dbReference>
<dbReference type="Proteomes" id="UP000564644">
    <property type="component" value="Unassembled WGS sequence"/>
</dbReference>
<dbReference type="PANTHER" id="PTHR34220:SF11">
    <property type="entry name" value="SENSOR PROTEIN KINASE HPTS"/>
    <property type="match status" value="1"/>
</dbReference>
<feature type="coiled-coil region" evidence="12">
    <location>
        <begin position="350"/>
        <end position="389"/>
    </location>
</feature>
<proteinExistence type="predicted"/>
<dbReference type="Gene3D" id="6.10.340.10">
    <property type="match status" value="1"/>
</dbReference>
<keyword evidence="9 13" id="KW-1133">Transmembrane helix</keyword>
<evidence type="ECO:0000256" key="10">
    <source>
        <dbReference type="ARBA" id="ARBA00023012"/>
    </source>
</evidence>
<dbReference type="Gene3D" id="3.30.450.20">
    <property type="entry name" value="PAS domain"/>
    <property type="match status" value="2"/>
</dbReference>
<evidence type="ECO:0000256" key="12">
    <source>
        <dbReference type="SAM" id="Coils"/>
    </source>
</evidence>
<evidence type="ECO:0000256" key="13">
    <source>
        <dbReference type="SAM" id="Phobius"/>
    </source>
</evidence>
<keyword evidence="11 13" id="KW-0472">Membrane</keyword>
<evidence type="ECO:0000256" key="7">
    <source>
        <dbReference type="ARBA" id="ARBA00022777"/>
    </source>
</evidence>
<dbReference type="InterPro" id="IPR050640">
    <property type="entry name" value="Bact_2-comp_sensor_kinase"/>
</dbReference>
<protein>
    <submittedName>
        <fullName evidence="15">Sensor histidine kinase</fullName>
    </submittedName>
</protein>
<keyword evidence="2" id="KW-1003">Cell membrane</keyword>
<dbReference type="Pfam" id="PF02743">
    <property type="entry name" value="dCache_1"/>
    <property type="match status" value="1"/>
</dbReference>
<evidence type="ECO:0000256" key="6">
    <source>
        <dbReference type="ARBA" id="ARBA00022741"/>
    </source>
</evidence>
<feature type="domain" description="HAMP" evidence="14">
    <location>
        <begin position="317"/>
        <end position="369"/>
    </location>
</feature>